<comment type="caution">
    <text evidence="2">The sequence shown here is derived from an EMBL/GenBank/DDBJ whole genome shotgun (WGS) entry which is preliminary data.</text>
</comment>
<evidence type="ECO:0000313" key="3">
    <source>
        <dbReference type="Proteomes" id="UP001152320"/>
    </source>
</evidence>
<name>A0A9Q1H4J3_HOLLE</name>
<feature type="region of interest" description="Disordered" evidence="1">
    <location>
        <begin position="1"/>
        <end position="23"/>
    </location>
</feature>
<keyword evidence="3" id="KW-1185">Reference proteome</keyword>
<organism evidence="2 3">
    <name type="scientific">Holothuria leucospilota</name>
    <name type="common">Black long sea cucumber</name>
    <name type="synonym">Mertensiothuria leucospilota</name>
    <dbReference type="NCBI Taxonomy" id="206669"/>
    <lineage>
        <taxon>Eukaryota</taxon>
        <taxon>Metazoa</taxon>
        <taxon>Echinodermata</taxon>
        <taxon>Eleutherozoa</taxon>
        <taxon>Echinozoa</taxon>
        <taxon>Holothuroidea</taxon>
        <taxon>Aspidochirotacea</taxon>
        <taxon>Aspidochirotida</taxon>
        <taxon>Holothuriidae</taxon>
        <taxon>Holothuria</taxon>
    </lineage>
</organism>
<accession>A0A9Q1H4J3</accession>
<reference evidence="2" key="1">
    <citation type="submission" date="2021-10" db="EMBL/GenBank/DDBJ databases">
        <title>Tropical sea cucumber genome reveals ecological adaptation and Cuvierian tubules defense mechanism.</title>
        <authorList>
            <person name="Chen T."/>
        </authorList>
    </citation>
    <scope>NUCLEOTIDE SEQUENCE</scope>
    <source>
        <strain evidence="2">Nanhai2018</strain>
        <tissue evidence="2">Muscle</tissue>
    </source>
</reference>
<gene>
    <name evidence="2" type="ORF">HOLleu_26192</name>
</gene>
<dbReference type="Proteomes" id="UP001152320">
    <property type="component" value="Chromosome 12"/>
</dbReference>
<feature type="compositionally biased region" description="Basic and acidic residues" evidence="1">
    <location>
        <begin position="1"/>
        <end position="16"/>
    </location>
</feature>
<dbReference type="EMBL" id="JAIZAY010000012">
    <property type="protein sequence ID" value="KAJ8032623.1"/>
    <property type="molecule type" value="Genomic_DNA"/>
</dbReference>
<evidence type="ECO:0000256" key="1">
    <source>
        <dbReference type="SAM" id="MobiDB-lite"/>
    </source>
</evidence>
<dbReference type="AlphaFoldDB" id="A0A9Q1H4J3"/>
<protein>
    <submittedName>
        <fullName evidence="2">Uncharacterized protein</fullName>
    </submittedName>
</protein>
<sequence length="71" mass="8216">MTEKAKLLSENQEKEQAQLQNEKQQLQQSLESLEKQLKEVLEEKDGLLSAIEEGMQIVQRKEVTMHSISFS</sequence>
<evidence type="ECO:0000313" key="2">
    <source>
        <dbReference type="EMBL" id="KAJ8032623.1"/>
    </source>
</evidence>
<proteinExistence type="predicted"/>